<dbReference type="SUPFAM" id="SSF52833">
    <property type="entry name" value="Thioredoxin-like"/>
    <property type="match status" value="1"/>
</dbReference>
<dbReference type="PANTHER" id="PTHR43110">
    <property type="entry name" value="THIOL PEROXIDASE"/>
    <property type="match status" value="1"/>
</dbReference>
<dbReference type="Proteomes" id="UP000051999">
    <property type="component" value="Unassembled WGS sequence"/>
</dbReference>
<dbReference type="Pfam" id="PF08534">
    <property type="entry name" value="Redoxin"/>
    <property type="match status" value="1"/>
</dbReference>
<evidence type="ECO:0000256" key="4">
    <source>
        <dbReference type="ARBA" id="ARBA00023284"/>
    </source>
</evidence>
<keyword evidence="3" id="KW-1015">Disulfide bond</keyword>
<dbReference type="NCBIfam" id="NF001808">
    <property type="entry name" value="PRK00522.1"/>
    <property type="match status" value="1"/>
</dbReference>
<keyword evidence="1 6" id="KW-0575">Peroxidase</keyword>
<dbReference type="RefSeq" id="WP_017261215.1">
    <property type="nucleotide sequence ID" value="NZ_AUAW01000011.1"/>
</dbReference>
<dbReference type="Gene3D" id="3.40.30.10">
    <property type="entry name" value="Glutaredoxin"/>
    <property type="match status" value="1"/>
</dbReference>
<dbReference type="AlphaFoldDB" id="A0A0R1RAY0"/>
<dbReference type="InterPro" id="IPR013740">
    <property type="entry name" value="Redoxin"/>
</dbReference>
<evidence type="ECO:0000256" key="2">
    <source>
        <dbReference type="ARBA" id="ARBA00022862"/>
    </source>
</evidence>
<dbReference type="CDD" id="cd03014">
    <property type="entry name" value="PRX_Atyp2cys"/>
    <property type="match status" value="1"/>
</dbReference>
<evidence type="ECO:0000256" key="1">
    <source>
        <dbReference type="ARBA" id="ARBA00022559"/>
    </source>
</evidence>
<dbReference type="InterPro" id="IPR002065">
    <property type="entry name" value="TPX"/>
</dbReference>
<dbReference type="GO" id="GO:0008379">
    <property type="term" value="F:thioredoxin peroxidase activity"/>
    <property type="evidence" value="ECO:0007669"/>
    <property type="project" value="InterPro"/>
</dbReference>
<proteinExistence type="predicted"/>
<dbReference type="InterPro" id="IPR050455">
    <property type="entry name" value="Tpx_Peroxidase_subfamily"/>
</dbReference>
<keyword evidence="7" id="KW-1185">Reference proteome</keyword>
<comment type="caution">
    <text evidence="6">The sequence shown here is derived from an EMBL/GenBank/DDBJ whole genome shotgun (WGS) entry which is preliminary data.</text>
</comment>
<keyword evidence="2" id="KW-0049">Antioxidant</keyword>
<name>A0A0R1RAY0_9LACO</name>
<dbReference type="PANTHER" id="PTHR43110:SF1">
    <property type="entry name" value="THIOL PEROXIDASE"/>
    <property type="match status" value="1"/>
</dbReference>
<dbReference type="PATRIC" id="fig|1114972.6.peg.594"/>
<dbReference type="STRING" id="1114972.FD35_GL000594"/>
<protein>
    <submittedName>
        <fullName evidence="6">Thiol peroxidase (Atypical 2-Cys peroxiredoxin)</fullName>
    </submittedName>
</protein>
<accession>A0A0R1RAY0</accession>
<evidence type="ECO:0000313" key="6">
    <source>
        <dbReference type="EMBL" id="KRL54191.1"/>
    </source>
</evidence>
<dbReference type="eggNOG" id="COG2077">
    <property type="taxonomic scope" value="Bacteria"/>
</dbReference>
<dbReference type="InterPro" id="IPR013766">
    <property type="entry name" value="Thioredoxin_domain"/>
</dbReference>
<evidence type="ECO:0000313" key="7">
    <source>
        <dbReference type="Proteomes" id="UP000051999"/>
    </source>
</evidence>
<organism evidence="6 7">
    <name type="scientific">Furfurilactobacillus rossiae DSM 15814</name>
    <dbReference type="NCBI Taxonomy" id="1114972"/>
    <lineage>
        <taxon>Bacteria</taxon>
        <taxon>Bacillati</taxon>
        <taxon>Bacillota</taxon>
        <taxon>Bacilli</taxon>
        <taxon>Lactobacillales</taxon>
        <taxon>Lactobacillaceae</taxon>
        <taxon>Furfurilactobacillus</taxon>
    </lineage>
</organism>
<dbReference type="OrthoDB" id="9781543at2"/>
<reference evidence="6 7" key="1">
    <citation type="journal article" date="2015" name="Genome Announc.">
        <title>Expanding the biotechnology potential of lactobacilli through comparative genomics of 213 strains and associated genera.</title>
        <authorList>
            <person name="Sun Z."/>
            <person name="Harris H.M."/>
            <person name="McCann A."/>
            <person name="Guo C."/>
            <person name="Argimon S."/>
            <person name="Zhang W."/>
            <person name="Yang X."/>
            <person name="Jeffery I.B."/>
            <person name="Cooney J.C."/>
            <person name="Kagawa T.F."/>
            <person name="Liu W."/>
            <person name="Song Y."/>
            <person name="Salvetti E."/>
            <person name="Wrobel A."/>
            <person name="Rasinkangas P."/>
            <person name="Parkhill J."/>
            <person name="Rea M.C."/>
            <person name="O'Sullivan O."/>
            <person name="Ritari J."/>
            <person name="Douillard F.P."/>
            <person name="Paul Ross R."/>
            <person name="Yang R."/>
            <person name="Briner A.E."/>
            <person name="Felis G.E."/>
            <person name="de Vos W.M."/>
            <person name="Barrangou R."/>
            <person name="Klaenhammer T.R."/>
            <person name="Caufield P.W."/>
            <person name="Cui Y."/>
            <person name="Zhang H."/>
            <person name="O'Toole P.W."/>
        </authorList>
    </citation>
    <scope>NUCLEOTIDE SEQUENCE [LARGE SCALE GENOMIC DNA]</scope>
    <source>
        <strain evidence="6 7">DSM 15814</strain>
    </source>
</reference>
<evidence type="ECO:0000256" key="3">
    <source>
        <dbReference type="ARBA" id="ARBA00023157"/>
    </source>
</evidence>
<keyword evidence="4" id="KW-0676">Redox-active center</keyword>
<keyword evidence="1 6" id="KW-0560">Oxidoreductase</keyword>
<gene>
    <name evidence="6" type="ORF">FD35_GL000594</name>
</gene>
<dbReference type="InterPro" id="IPR036249">
    <property type="entry name" value="Thioredoxin-like_sf"/>
</dbReference>
<feature type="domain" description="Thioredoxin" evidence="5">
    <location>
        <begin position="17"/>
        <end position="162"/>
    </location>
</feature>
<dbReference type="EMBL" id="AZFF01000010">
    <property type="protein sequence ID" value="KRL54191.1"/>
    <property type="molecule type" value="Genomic_DNA"/>
</dbReference>
<evidence type="ECO:0000259" key="5">
    <source>
        <dbReference type="PROSITE" id="PS51352"/>
    </source>
</evidence>
<sequence length="165" mass="18236">MEIVADDNKVQLVGEPLAVGDALPHFKLFDEDGNKVKMAELLGKPLVISVVPDLNTPVCSVQTKKFNQQADYHQNVRFVTVSKNTPLEQKNWCAAEGVTNLSVLSDEEESFGYATNLLVPDLDVLARAVYVMDAEGKVVYRQVVPNIGQEPDYLAALDALEQFEK</sequence>
<dbReference type="PROSITE" id="PS51352">
    <property type="entry name" value="THIOREDOXIN_2"/>
    <property type="match status" value="1"/>
</dbReference>